<dbReference type="Proteomes" id="UP000010523">
    <property type="component" value="Unassembled WGS sequence"/>
</dbReference>
<dbReference type="AlphaFoldDB" id="I3E4C1"/>
<dbReference type="RefSeq" id="WP_003350012.1">
    <property type="nucleotide sequence ID" value="NZ_AFEU01000001.1"/>
</dbReference>
<evidence type="ECO:0000313" key="2">
    <source>
        <dbReference type="EMBL" id="EIJ81342.1"/>
    </source>
</evidence>
<dbReference type="Pfam" id="PF26595">
    <property type="entry name" value="A_ENA"/>
    <property type="match status" value="1"/>
</dbReference>
<name>I3E4C1_BACMT</name>
<dbReference type="EMBL" id="AFEU01000001">
    <property type="protein sequence ID" value="EIJ81342.1"/>
    <property type="molecule type" value="Genomic_DNA"/>
</dbReference>
<gene>
    <name evidence="2" type="ORF">PB1_00315</name>
</gene>
<evidence type="ECO:0000256" key="1">
    <source>
        <dbReference type="SAM" id="MobiDB-lite"/>
    </source>
</evidence>
<sequence length="132" mass="15231">MSMPTIPEEPHRPNEKEVIIDLLESIALEEIALSHLLKAEAEKVQAFVGKKFDFPTRPSNKDIIKFNKGVNRFLDKIVMKEWLLLTKLENVLELIDKDHCKKKHDHDHHGDESKNESSSDESREDSSNESND</sequence>
<evidence type="ECO:0000313" key="3">
    <source>
        <dbReference type="Proteomes" id="UP000010523"/>
    </source>
</evidence>
<comment type="caution">
    <text evidence="2">The sequence shown here is derived from an EMBL/GenBank/DDBJ whole genome shotgun (WGS) entry which is preliminary data.</text>
</comment>
<dbReference type="eggNOG" id="ENOG5033077">
    <property type="taxonomic scope" value="Bacteria"/>
</dbReference>
<feature type="compositionally biased region" description="Basic and acidic residues" evidence="1">
    <location>
        <begin position="107"/>
        <end position="126"/>
    </location>
</feature>
<dbReference type="PATRIC" id="fig|997296.3.peg.100"/>
<reference evidence="2 3" key="1">
    <citation type="journal article" date="2012" name="Appl. Environ. Microbiol.">
        <title>Genome Sequence of Thermotolerant Bacillus methanolicus: Features and Regulation Related to Methylotrophy and Production of L-Lysine and L-Glutamate from Methanol.</title>
        <authorList>
            <person name="Heggeset T.M."/>
            <person name="Krog A."/>
            <person name="Balzer S."/>
            <person name="Wentzel A."/>
            <person name="Ellingsen T.E."/>
            <person name="Brautaset T."/>
        </authorList>
    </citation>
    <scope>NUCLEOTIDE SEQUENCE [LARGE SCALE GENOMIC DNA]</scope>
    <source>
        <strain evidence="2 3">PB1</strain>
    </source>
</reference>
<protein>
    <submittedName>
        <fullName evidence="2">Uncharacterized protein</fullName>
    </submittedName>
</protein>
<proteinExistence type="predicted"/>
<feature type="region of interest" description="Disordered" evidence="1">
    <location>
        <begin position="100"/>
        <end position="132"/>
    </location>
</feature>
<dbReference type="InterPro" id="IPR058705">
    <property type="entry name" value="A_ENA"/>
</dbReference>
<keyword evidence="3" id="KW-1185">Reference proteome</keyword>
<accession>I3E4C1</accession>
<dbReference type="STRING" id="997296.PB1_00315"/>
<organism evidence="2 3">
    <name type="scientific">Bacillus methanolicus PB1</name>
    <dbReference type="NCBI Taxonomy" id="997296"/>
    <lineage>
        <taxon>Bacteria</taxon>
        <taxon>Bacillati</taxon>
        <taxon>Bacillota</taxon>
        <taxon>Bacilli</taxon>
        <taxon>Bacillales</taxon>
        <taxon>Bacillaceae</taxon>
        <taxon>Bacillus</taxon>
    </lineage>
</organism>